<dbReference type="RefSeq" id="WP_184242062.1">
    <property type="nucleotide sequence ID" value="NZ_JACHLR010000001.1"/>
</dbReference>
<evidence type="ECO:0000313" key="1">
    <source>
        <dbReference type="EMBL" id="MBB4857008.1"/>
    </source>
</evidence>
<accession>A0A7W7K7G1</accession>
<dbReference type="EMBL" id="JACHLR010000001">
    <property type="protein sequence ID" value="MBB4857008.1"/>
    <property type="molecule type" value="Genomic_DNA"/>
</dbReference>
<dbReference type="Pfam" id="PF11650">
    <property type="entry name" value="P22_Tail-4"/>
    <property type="match status" value="1"/>
</dbReference>
<dbReference type="Gene3D" id="1.10.3230.20">
    <property type="entry name" value="P22 tail accessory factor (Gp4)"/>
    <property type="match status" value="1"/>
</dbReference>
<evidence type="ECO:0000313" key="2">
    <source>
        <dbReference type="Proteomes" id="UP000555448"/>
    </source>
</evidence>
<comment type="caution">
    <text evidence="1">The sequence shown here is derived from an EMBL/GenBank/DDBJ whole genome shotgun (WGS) entry which is preliminary data.</text>
</comment>
<proteinExistence type="predicted"/>
<reference evidence="1 2" key="1">
    <citation type="submission" date="2020-08" db="EMBL/GenBank/DDBJ databases">
        <title>Functional genomics of gut bacteria from endangered species of beetles.</title>
        <authorList>
            <person name="Carlos-Shanley C."/>
        </authorList>
    </citation>
    <scope>NUCLEOTIDE SEQUENCE [LARGE SCALE GENOMIC DNA]</scope>
    <source>
        <strain evidence="1 2">S00245</strain>
    </source>
</reference>
<organism evidence="1 2">
    <name type="scientific">Novosphingobium chloroacetimidivorans</name>
    <dbReference type="NCBI Taxonomy" id="1428314"/>
    <lineage>
        <taxon>Bacteria</taxon>
        <taxon>Pseudomonadati</taxon>
        <taxon>Pseudomonadota</taxon>
        <taxon>Alphaproteobacteria</taxon>
        <taxon>Sphingomonadales</taxon>
        <taxon>Sphingomonadaceae</taxon>
        <taxon>Novosphingobium</taxon>
    </lineage>
</organism>
<sequence length="136" mass="14718">MTTKRQLIEQMFVECGVNGWEYDIQPEEKQKALTRLDALMAELAGRGMALGYNAPDEIGGGDLDDELGVPDQAFYGLAVLGAERLSPTMGKTQSVATRQALTAAMKAVRSAALVLVPDQAVGNMRVGSGNRWWFGR</sequence>
<gene>
    <name evidence="1" type="ORF">HNO88_000305</name>
</gene>
<keyword evidence="2" id="KW-1185">Reference proteome</keyword>
<dbReference type="AlphaFoldDB" id="A0A7W7K7G1"/>
<name>A0A7W7K7G1_9SPHN</name>
<dbReference type="InterPro" id="IPR038258">
    <property type="entry name" value="Gp4_sf"/>
</dbReference>
<dbReference type="Proteomes" id="UP000555448">
    <property type="component" value="Unassembled WGS sequence"/>
</dbReference>
<protein>
    <submittedName>
        <fullName evidence="1">Uncharacterized protein</fullName>
    </submittedName>
</protein>
<dbReference type="InterPro" id="IPR020362">
    <property type="entry name" value="Tail_accessory_Gp4"/>
</dbReference>